<gene>
    <name evidence="7" type="ORF">CB0940_02021</name>
    <name evidence="8" type="ORF">RHO25_002103</name>
</gene>
<evidence type="ECO:0000256" key="3">
    <source>
        <dbReference type="PROSITE-ProRule" id="PRU00023"/>
    </source>
</evidence>
<dbReference type="InterPro" id="IPR002110">
    <property type="entry name" value="Ankyrin_rpt"/>
</dbReference>
<dbReference type="EMBL" id="CP134184">
    <property type="protein sequence ID" value="WPA97493.1"/>
    <property type="molecule type" value="Genomic_DNA"/>
</dbReference>
<dbReference type="Proteomes" id="UP000230605">
    <property type="component" value="Chromosome 1"/>
</dbReference>
<dbReference type="PROSITE" id="PS50088">
    <property type="entry name" value="ANK_REPEAT"/>
    <property type="match status" value="7"/>
</dbReference>
<name>A0A2G5I6Y6_CERBT</name>
<dbReference type="InterPro" id="IPR036770">
    <property type="entry name" value="Ankyrin_rpt-contain_sf"/>
</dbReference>
<dbReference type="InterPro" id="IPR056884">
    <property type="entry name" value="NPHP3-like_N"/>
</dbReference>
<dbReference type="Pfam" id="PF12796">
    <property type="entry name" value="Ank_2"/>
    <property type="match status" value="3"/>
</dbReference>
<reference evidence="7 9" key="1">
    <citation type="submission" date="2015-10" db="EMBL/GenBank/DDBJ databases">
        <title>The cercosporin biosynthetic gene cluster was horizontally transferred to several fungal lineages and shown to be expanded in Cercospora beticola based on microsynteny with recipient genomes.</title>
        <authorList>
            <person name="De Jonge R."/>
            <person name="Ebert M.K."/>
            <person name="Suttle J.C."/>
            <person name="Jurick Ii W.M."/>
            <person name="Secor G.A."/>
            <person name="Thomma B.P."/>
            <person name="Van De Peer Y."/>
            <person name="Bolton M.D."/>
        </authorList>
    </citation>
    <scope>NUCLEOTIDE SEQUENCE [LARGE SCALE GENOMIC DNA]</scope>
    <source>
        <strain evidence="7 9">09-40</strain>
    </source>
</reference>
<feature type="repeat" description="ANK" evidence="3">
    <location>
        <begin position="964"/>
        <end position="996"/>
    </location>
</feature>
<feature type="repeat" description="ANK" evidence="3">
    <location>
        <begin position="1317"/>
        <end position="1349"/>
    </location>
</feature>
<feature type="compositionally biased region" description="Basic and acidic residues" evidence="5">
    <location>
        <begin position="1955"/>
        <end position="1966"/>
    </location>
</feature>
<feature type="compositionally biased region" description="Polar residues" evidence="5">
    <location>
        <begin position="1917"/>
        <end position="1938"/>
    </location>
</feature>
<proteinExistence type="predicted"/>
<feature type="repeat" description="ANK" evidence="3">
    <location>
        <begin position="1385"/>
        <end position="1417"/>
    </location>
</feature>
<evidence type="ECO:0000313" key="10">
    <source>
        <dbReference type="Proteomes" id="UP001302367"/>
    </source>
</evidence>
<keyword evidence="2 3" id="KW-0040">ANK repeat</keyword>
<dbReference type="InterPro" id="IPR029058">
    <property type="entry name" value="AB_hydrolase_fold"/>
</dbReference>
<feature type="compositionally biased region" description="Low complexity" evidence="5">
    <location>
        <begin position="1701"/>
        <end position="1716"/>
    </location>
</feature>
<feature type="repeat" description="ANK" evidence="3">
    <location>
        <begin position="1247"/>
        <end position="1279"/>
    </location>
</feature>
<evidence type="ECO:0000256" key="2">
    <source>
        <dbReference type="ARBA" id="ARBA00023043"/>
    </source>
</evidence>
<evidence type="ECO:0000259" key="6">
    <source>
        <dbReference type="Pfam" id="PF24883"/>
    </source>
</evidence>
<keyword evidence="1" id="KW-0677">Repeat</keyword>
<dbReference type="SUPFAM" id="SSF53474">
    <property type="entry name" value="alpha/beta-Hydrolases"/>
    <property type="match status" value="1"/>
</dbReference>
<feature type="compositionally biased region" description="Low complexity" evidence="5">
    <location>
        <begin position="1745"/>
        <end position="1755"/>
    </location>
</feature>
<feature type="domain" description="Nephrocystin 3-like N-terminal" evidence="6">
    <location>
        <begin position="389"/>
        <end position="591"/>
    </location>
</feature>
<feature type="compositionally biased region" description="Basic and acidic residues" evidence="5">
    <location>
        <begin position="1806"/>
        <end position="1816"/>
    </location>
</feature>
<evidence type="ECO:0000313" key="9">
    <source>
        <dbReference type="Proteomes" id="UP000230605"/>
    </source>
</evidence>
<dbReference type="SUPFAM" id="SSF48403">
    <property type="entry name" value="Ankyrin repeat"/>
    <property type="match status" value="2"/>
</dbReference>
<sequence>MSVELEEKVTRRTQIYRQLGQGLRVFHEHQHPEVDIIAIPGLGTNPEECWTWTAPAKKDVGRARATSNSATAESTEGDAGPPRKFNWIRDQDGLASLFPKSRIMLYDYASAWTGDKKVRATMKSICMWLLDDLRERRRDGTAAGRPIIFIGHSMGGVVIAKTLCMARARREFEAIVTCTVGCAFFGAPFRGSNMAKLALMYSSVFGNEAYESLLSFMRSEKNDTLEEVTHDFMEISNKLVPPIDLFCAYETVPTATSYSERYTPWLLQSKAFKAGTKALLDFGGAAFSAGTYFVERESAVLQGAHDSGLTADHRDLIKFESIASEKFSTVKVALRNMVQMAKTNARKRVMLSGQSLLSQRTIQQVRETLAGVDMRLKFRTKVNQREVNSWLESVPLYQSWLAPAESSKPNCSYLWLRGGGGIGKTTASYAAIQDLSKNQAHDQQLESSHGHGGTLLAYFLCEWTPGCDTAEELLKGLITQIVNQDEALAQHGARWFVSNTRSRGAGDGGVNEDIGASGAKATTTVDNLWRCLQDMLEDPAVNNAHIVINNLHLLESSSSTNALLAKLRGDADSLTGQPQASQRVRWLITSRNERHINQYLTAASVSLVDVENDLKYGAAISESKRQHARDAVSQLRTSKSYGSDLAYYIRNSIDTLSADESWIDVLCILLKDMPEDSSSLSIENWVKEASGLNINKLIDHAWEKVLSDNRAARLELEALLQALTIAYEPPTMADLAVLTKIHDMTRLSALIQLCAPVIELGSAGEDQGKIVFTHEEFSRRLSTIYHGQSGGLDALQRKRYHGLMAIRCFNYIRTSVKSLGSPTRLAKVASKRVRSSTVSVRVNDGDVLEVTNDDDDIDGAGVTTSSSPTTTCPYPIKYLFKHLSEGGPDAAQELCEDDPDFWGQSSSLRSAWLREYQLLTTDLRELDTRGMSALHIAAGIGAKELVSILVRRNSTAALSWKSNDGMTALHTAACNNHTDVVDALIRAGADIEAGEGSSGTALHLAALRGHCEVMALLISQGANINALSQKDGPVINAAILSGAVKAVEKIMEGDVHFDLDYSQYDAPLSLSARILESNLFADILENGRDKWLENAKLLDRALISASYNAPVETVRILLRFPHSYTNNTMEKAILSAAEEKKWHSVHELLDHVISGSKAGRPWNFSVDDAFYLAATTREENLDVLNKLWYFSKQSITPNVRDFSLYQATVMKKDATVLWLLETCGANANATASKPDLVGPATAATVADYATALNAAASRGMTNLVSSLLQKGANLDGESGYALHLAAREGHDKVVQILLDRDAAVDKEVPNSEDIGFFSSTALQAACENNKVEVIKILLARGANPNLGGGASSNPITAATERGLPEVLNLLLQHPRIDVNVTGGSENSTPLINAATHMPMETVKSLIEHGADVNALNARGDSALIMAAQKGEKATVELLCNHGADVTYRSPQRGLPIQVAAESLNALCAWVLAERMADMIETYRQKIIFDTGVANERDTNITILKERIEEAQEALIIANKDAEFAKLEKTQLESMGALQGQTYASVMEQSKSIQAERLELQKQYDASKGQLGLANETINRFKLLLEDERQNNADLRKRQGFVALQEERNNALEMLEQQKKASSYEVELERQKHQQLQSEIASLQRQTQTLQSEVFSVQTAAQAANERAEAIRQEKQTLQDQIVALQEHTNELKEALTAVQTAASKATPAPTPTAEAPKLPERPAPATVDEYFNTDDADAANPTVLDTSSDDAAASAPIPLVSSPLSANDSSPGMSPGQQVTSPRFPGPSGFRTIHGTHRPDGSLGGYRKDASLRRQMSEGVHGSSIRNGLGAGARSLSSSHSRQSLSGGRGSLSREASIEEEQGTVKTNGGMGDWPQQNQARHGVADFQNHARKVSQGEWPQQNQSPARQNGMGDWPKQNQNHARQNSQGDWPQQNNAGWNGVGDWPKQNQTPRARNGDDGRYYRVV</sequence>
<dbReference type="Pfam" id="PF00023">
    <property type="entry name" value="Ank"/>
    <property type="match status" value="2"/>
</dbReference>
<reference evidence="8 10" key="2">
    <citation type="submission" date="2023-09" db="EMBL/GenBank/DDBJ databases">
        <title>Complete-Gapless Cercospora beticola genome.</title>
        <authorList>
            <person name="Wyatt N.A."/>
            <person name="Spanner R.E."/>
            <person name="Bolton M.D."/>
        </authorList>
    </citation>
    <scope>NUCLEOTIDE SEQUENCE [LARGE SCALE GENOMIC DNA]</scope>
    <source>
        <strain evidence="8">Cb09-40</strain>
    </source>
</reference>
<dbReference type="Gene3D" id="1.25.40.20">
    <property type="entry name" value="Ankyrin repeat-containing domain"/>
    <property type="match status" value="3"/>
</dbReference>
<evidence type="ECO:0000256" key="1">
    <source>
        <dbReference type="ARBA" id="ARBA00022737"/>
    </source>
</evidence>
<keyword evidence="10" id="KW-1185">Reference proteome</keyword>
<feature type="region of interest" description="Disordered" evidence="5">
    <location>
        <begin position="61"/>
        <end position="82"/>
    </location>
</feature>
<dbReference type="PANTHER" id="PTHR24198">
    <property type="entry name" value="ANKYRIN REPEAT AND PROTEIN KINASE DOMAIN-CONTAINING PROTEIN"/>
    <property type="match status" value="1"/>
</dbReference>
<dbReference type="OrthoDB" id="427518at2759"/>
<dbReference type="EMBL" id="LKMD01000100">
    <property type="protein sequence ID" value="PIB00567.1"/>
    <property type="molecule type" value="Genomic_DNA"/>
</dbReference>
<accession>A0A2G5I6Y6</accession>
<feature type="repeat" description="ANK" evidence="3">
    <location>
        <begin position="1277"/>
        <end position="1305"/>
    </location>
</feature>
<dbReference type="PANTHER" id="PTHR24198:SF165">
    <property type="entry name" value="ANKYRIN REPEAT-CONTAINING PROTEIN-RELATED"/>
    <property type="match status" value="1"/>
</dbReference>
<evidence type="ECO:0000313" key="7">
    <source>
        <dbReference type="EMBL" id="PIB00567.1"/>
    </source>
</evidence>
<feature type="compositionally biased region" description="Polar residues" evidence="5">
    <location>
        <begin position="1898"/>
        <end position="1908"/>
    </location>
</feature>
<dbReference type="PROSITE" id="PS50297">
    <property type="entry name" value="ANK_REP_REGION"/>
    <property type="match status" value="7"/>
</dbReference>
<keyword evidence="4" id="KW-0175">Coiled coil</keyword>
<feature type="region of interest" description="Disordered" evidence="5">
    <location>
        <begin position="1892"/>
        <end position="1966"/>
    </location>
</feature>
<evidence type="ECO:0000313" key="8">
    <source>
        <dbReference type="EMBL" id="WPA97493.1"/>
    </source>
</evidence>
<feature type="compositionally biased region" description="Polar residues" evidence="5">
    <location>
        <begin position="1762"/>
        <end position="1781"/>
    </location>
</feature>
<dbReference type="Proteomes" id="UP001302367">
    <property type="component" value="Chromosome 1"/>
</dbReference>
<evidence type="ECO:0000256" key="4">
    <source>
        <dbReference type="SAM" id="Coils"/>
    </source>
</evidence>
<protein>
    <submittedName>
        <fullName evidence="7">Ankyrin repeat domain-containing protein 17</fullName>
    </submittedName>
</protein>
<dbReference type="Gene3D" id="3.40.50.1820">
    <property type="entry name" value="alpha/beta hydrolase"/>
    <property type="match status" value="1"/>
</dbReference>
<dbReference type="Pfam" id="PF24883">
    <property type="entry name" value="NPHP3_N"/>
    <property type="match status" value="1"/>
</dbReference>
<feature type="repeat" description="ANK" evidence="3">
    <location>
        <begin position="997"/>
        <end position="1029"/>
    </location>
</feature>
<dbReference type="GO" id="GO:0005737">
    <property type="term" value="C:cytoplasm"/>
    <property type="evidence" value="ECO:0007669"/>
    <property type="project" value="TreeGrafter"/>
</dbReference>
<feature type="compositionally biased region" description="Polar residues" evidence="5">
    <location>
        <begin position="65"/>
        <end position="74"/>
    </location>
</feature>
<dbReference type="SMART" id="SM00248">
    <property type="entry name" value="ANK"/>
    <property type="match status" value="9"/>
</dbReference>
<feature type="repeat" description="ANK" evidence="3">
    <location>
        <begin position="1418"/>
        <end position="1450"/>
    </location>
</feature>
<dbReference type="PRINTS" id="PR01415">
    <property type="entry name" value="ANKYRIN"/>
</dbReference>
<feature type="coiled-coil region" evidence="4">
    <location>
        <begin position="1493"/>
        <end position="1527"/>
    </location>
</feature>
<feature type="region of interest" description="Disordered" evidence="5">
    <location>
        <begin position="1736"/>
        <end position="1878"/>
    </location>
</feature>
<evidence type="ECO:0000256" key="5">
    <source>
        <dbReference type="SAM" id="MobiDB-lite"/>
    </source>
</evidence>
<organism evidence="7 9">
    <name type="scientific">Cercospora beticola</name>
    <name type="common">Sugarbeet leaf spot fungus</name>
    <dbReference type="NCBI Taxonomy" id="122368"/>
    <lineage>
        <taxon>Eukaryota</taxon>
        <taxon>Fungi</taxon>
        <taxon>Dikarya</taxon>
        <taxon>Ascomycota</taxon>
        <taxon>Pezizomycotina</taxon>
        <taxon>Dothideomycetes</taxon>
        <taxon>Dothideomycetidae</taxon>
        <taxon>Mycosphaerellales</taxon>
        <taxon>Mycosphaerellaceae</taxon>
        <taxon>Cercospora</taxon>
    </lineage>
</organism>
<feature type="region of interest" description="Disordered" evidence="5">
    <location>
        <begin position="1701"/>
        <end position="1723"/>
    </location>
</feature>
<feature type="compositionally biased region" description="Low complexity" evidence="5">
    <location>
        <begin position="1832"/>
        <end position="1855"/>
    </location>
</feature>